<dbReference type="AlphaFoldDB" id="G7Y8P8"/>
<sequence length="256" mass="28545">MAAVKLMRGRDQSGLRLRGVGDHRQMGRVRGNPGSETFEVGSHGNTVVSYPKECRLATGWEEGIKPDNKDLEQCGTQQCFSEDLAGVVYGSPEVRKRKRVENDGAKNNRVLPPLLQHTASCYARREAVILWRTTTVVLFIAVFRFANGFHTSVNSEIFEAHMEGITQELHLMGRQDGHYIIRLGKAFQAASNHRRSAAVEGLDNFTGAEWHSDEFGKTGPMVRMLRFWVSVPVAEVWLSTMIELSDCSSILTGLPV</sequence>
<dbReference type="EMBL" id="DF142950">
    <property type="protein sequence ID" value="GAA49333.1"/>
    <property type="molecule type" value="Genomic_DNA"/>
</dbReference>
<organism evidence="1 2">
    <name type="scientific">Clonorchis sinensis</name>
    <name type="common">Chinese liver fluke</name>
    <dbReference type="NCBI Taxonomy" id="79923"/>
    <lineage>
        <taxon>Eukaryota</taxon>
        <taxon>Metazoa</taxon>
        <taxon>Spiralia</taxon>
        <taxon>Lophotrochozoa</taxon>
        <taxon>Platyhelminthes</taxon>
        <taxon>Trematoda</taxon>
        <taxon>Digenea</taxon>
        <taxon>Opisthorchiida</taxon>
        <taxon>Opisthorchiata</taxon>
        <taxon>Opisthorchiidae</taxon>
        <taxon>Clonorchis</taxon>
    </lineage>
</organism>
<protein>
    <submittedName>
        <fullName evidence="1">Uncharacterized protein</fullName>
    </submittedName>
</protein>
<name>G7Y8P8_CLOSI</name>
<gene>
    <name evidence="1" type="ORF">CLF_102878</name>
</gene>
<reference key="2">
    <citation type="submission" date="2011-10" db="EMBL/GenBank/DDBJ databases">
        <title>The genome and transcriptome sequence of Clonorchis sinensis provide insights into the carcinogenic liver fluke.</title>
        <authorList>
            <person name="Wang X."/>
            <person name="Huang Y."/>
            <person name="Chen W."/>
            <person name="Liu H."/>
            <person name="Guo L."/>
            <person name="Chen Y."/>
            <person name="Luo F."/>
            <person name="Zhou W."/>
            <person name="Sun J."/>
            <person name="Mao Q."/>
            <person name="Liang P."/>
            <person name="Zhou C."/>
            <person name="Tian Y."/>
            <person name="Men J."/>
            <person name="Lv X."/>
            <person name="Huang L."/>
            <person name="Zhou J."/>
            <person name="Hu Y."/>
            <person name="Li R."/>
            <person name="Zhang F."/>
            <person name="Lei H."/>
            <person name="Li X."/>
            <person name="Hu X."/>
            <person name="Liang C."/>
            <person name="Xu J."/>
            <person name="Wu Z."/>
            <person name="Yu X."/>
        </authorList>
    </citation>
    <scope>NUCLEOTIDE SEQUENCE</scope>
    <source>
        <strain>Henan</strain>
    </source>
</reference>
<proteinExistence type="predicted"/>
<accession>G7Y8P8</accession>
<keyword evidence="2" id="KW-1185">Reference proteome</keyword>
<reference evidence="1" key="1">
    <citation type="journal article" date="2011" name="Genome Biol.">
        <title>The draft genome of the carcinogenic human liver fluke Clonorchis sinensis.</title>
        <authorList>
            <person name="Wang X."/>
            <person name="Chen W."/>
            <person name="Huang Y."/>
            <person name="Sun J."/>
            <person name="Men J."/>
            <person name="Liu H."/>
            <person name="Luo F."/>
            <person name="Guo L."/>
            <person name="Lv X."/>
            <person name="Deng C."/>
            <person name="Zhou C."/>
            <person name="Fan Y."/>
            <person name="Li X."/>
            <person name="Huang L."/>
            <person name="Hu Y."/>
            <person name="Liang C."/>
            <person name="Hu X."/>
            <person name="Xu J."/>
            <person name="Yu X."/>
        </authorList>
    </citation>
    <scope>NUCLEOTIDE SEQUENCE [LARGE SCALE GENOMIC DNA]</scope>
    <source>
        <strain evidence="1">Henan</strain>
    </source>
</reference>
<evidence type="ECO:0000313" key="2">
    <source>
        <dbReference type="Proteomes" id="UP000008909"/>
    </source>
</evidence>
<evidence type="ECO:0000313" key="1">
    <source>
        <dbReference type="EMBL" id="GAA49333.1"/>
    </source>
</evidence>
<dbReference type="Proteomes" id="UP000008909">
    <property type="component" value="Unassembled WGS sequence"/>
</dbReference>